<dbReference type="EC" id="5.4.99.2" evidence="7"/>
<dbReference type="GO" id="GO:0005525">
    <property type="term" value="F:GTP binding"/>
    <property type="evidence" value="ECO:0007669"/>
    <property type="project" value="UniProtKB-KW"/>
</dbReference>
<protein>
    <submittedName>
        <fullName evidence="7">Methylmalonyl-CoA mutase</fullName>
        <ecNumber evidence="7">5.4.99.2</ecNumber>
    </submittedName>
</protein>
<dbReference type="eggNOG" id="COG1884">
    <property type="taxonomic scope" value="Bacteria"/>
</dbReference>
<dbReference type="AlphaFoldDB" id="A0A0P8BCZ9"/>
<keyword evidence="7" id="KW-0413">Isomerase</keyword>
<dbReference type="PATRIC" id="fig|1305737.6.peg.863"/>
<gene>
    <name evidence="7" type="ORF">HLUCCX10_17780</name>
</gene>
<dbReference type="eggNOG" id="COG2185">
    <property type="taxonomic scope" value="Bacteria"/>
</dbReference>
<dbReference type="InterPro" id="IPR006099">
    <property type="entry name" value="MeMalonylCoA_mutase_a/b_cat"/>
</dbReference>
<dbReference type="GO" id="GO:0016787">
    <property type="term" value="F:hydrolase activity"/>
    <property type="evidence" value="ECO:0007669"/>
    <property type="project" value="UniProtKB-KW"/>
</dbReference>
<evidence type="ECO:0000256" key="2">
    <source>
        <dbReference type="ARBA" id="ARBA00022801"/>
    </source>
</evidence>
<sequence length="214" mass="24073">DIRTTLQALYAIYDNCNSLHTNAYDEAITTPTEASVRRAMAIQLIINKELGLAKNENPLQGSFIIEELTDLVEEAVYLEFDRITERGGVLGAMETMYQRGKIQEESMHYEMLKHTGEYPIIGVNTFLSSEGSPTIVPGEVIRATKEEKESQIATLNNLHQRNEAEAEKHLNALKKAAVANENVFEKLMEAVKYCSLGQITQALYQVGGQYRRNM</sequence>
<evidence type="ECO:0000259" key="6">
    <source>
        <dbReference type="Pfam" id="PF01642"/>
    </source>
</evidence>
<comment type="caution">
    <text evidence="7">The sequence shown here is derived from an EMBL/GenBank/DDBJ whole genome shotgun (WGS) entry which is preliminary data.</text>
</comment>
<dbReference type="Proteomes" id="UP000050421">
    <property type="component" value="Unassembled WGS sequence"/>
</dbReference>
<dbReference type="InterPro" id="IPR016176">
    <property type="entry name" value="Cbl-dep_enz_cat"/>
</dbReference>
<dbReference type="GO" id="GO:0004494">
    <property type="term" value="F:methylmalonyl-CoA mutase activity"/>
    <property type="evidence" value="ECO:0007669"/>
    <property type="project" value="UniProtKB-EC"/>
</dbReference>
<accession>A0A0P8BCZ9</accession>
<dbReference type="PANTHER" id="PTHR43087:SF1">
    <property type="entry name" value="LAO_AO TRANSPORT SYSTEM ATPASE"/>
    <property type="match status" value="1"/>
</dbReference>
<dbReference type="EMBL" id="LJXT01000180">
    <property type="protein sequence ID" value="KPQ06509.1"/>
    <property type="molecule type" value="Genomic_DNA"/>
</dbReference>
<dbReference type="STRING" id="1305737.GCA_000526355_01324"/>
<evidence type="ECO:0000256" key="4">
    <source>
        <dbReference type="ARBA" id="ARBA00023186"/>
    </source>
</evidence>
<dbReference type="Pfam" id="PF01642">
    <property type="entry name" value="MM_CoA_mutase"/>
    <property type="match status" value="1"/>
</dbReference>
<evidence type="ECO:0000256" key="1">
    <source>
        <dbReference type="ARBA" id="ARBA00022741"/>
    </source>
</evidence>
<proteinExistence type="predicted"/>
<keyword evidence="2" id="KW-0378">Hydrolase</keyword>
<feature type="non-terminal residue" evidence="7">
    <location>
        <position position="1"/>
    </location>
</feature>
<evidence type="ECO:0000313" key="7">
    <source>
        <dbReference type="EMBL" id="KPQ06509.1"/>
    </source>
</evidence>
<feature type="domain" description="Methylmalonyl-CoA mutase alpha/beta chain catalytic" evidence="6">
    <location>
        <begin position="2"/>
        <end position="208"/>
    </location>
</feature>
<feature type="coiled-coil region" evidence="5">
    <location>
        <begin position="141"/>
        <end position="176"/>
    </location>
</feature>
<reference evidence="7 8" key="1">
    <citation type="submission" date="2015-09" db="EMBL/GenBank/DDBJ databases">
        <title>Identification and resolution of microdiversity through metagenomic sequencing of parallel consortia.</title>
        <authorList>
            <person name="Nelson W.C."/>
            <person name="Romine M.F."/>
            <person name="Lindemann S.R."/>
        </authorList>
    </citation>
    <scope>NUCLEOTIDE SEQUENCE [LARGE SCALE GENOMIC DNA]</scope>
    <source>
        <strain evidence="7">HL-49</strain>
    </source>
</reference>
<dbReference type="InterPro" id="IPR052040">
    <property type="entry name" value="GTPase/Isobutyryl-CoA_mutase"/>
</dbReference>
<evidence type="ECO:0000313" key="8">
    <source>
        <dbReference type="Proteomes" id="UP000050421"/>
    </source>
</evidence>
<dbReference type="SUPFAM" id="SSF51703">
    <property type="entry name" value="Cobalamin (vitamin B12)-dependent enzymes"/>
    <property type="match status" value="1"/>
</dbReference>
<keyword evidence="3" id="KW-0342">GTP-binding</keyword>
<dbReference type="GO" id="GO:0031419">
    <property type="term" value="F:cobalamin binding"/>
    <property type="evidence" value="ECO:0007669"/>
    <property type="project" value="InterPro"/>
</dbReference>
<keyword evidence="5" id="KW-0175">Coiled coil</keyword>
<organism evidence="7 8">
    <name type="scientific">Algoriphagus marincola HL-49</name>
    <dbReference type="NCBI Taxonomy" id="1305737"/>
    <lineage>
        <taxon>Bacteria</taxon>
        <taxon>Pseudomonadati</taxon>
        <taxon>Bacteroidota</taxon>
        <taxon>Cytophagia</taxon>
        <taxon>Cytophagales</taxon>
        <taxon>Cyclobacteriaceae</taxon>
        <taxon>Algoriphagus</taxon>
    </lineage>
</organism>
<name>A0A0P8BCZ9_9BACT</name>
<dbReference type="Gene3D" id="3.20.20.240">
    <property type="entry name" value="Methylmalonyl-CoA mutase"/>
    <property type="match status" value="1"/>
</dbReference>
<keyword evidence="1" id="KW-0547">Nucleotide-binding</keyword>
<keyword evidence="4" id="KW-0143">Chaperone</keyword>
<evidence type="ECO:0000256" key="3">
    <source>
        <dbReference type="ARBA" id="ARBA00023134"/>
    </source>
</evidence>
<dbReference type="PANTHER" id="PTHR43087">
    <property type="entry name" value="LYSINE/ARGININE/ORNITHINE TRANSPORT SYSTEM KINASE"/>
    <property type="match status" value="1"/>
</dbReference>
<dbReference type="eggNOG" id="COG1703">
    <property type="taxonomic scope" value="Bacteria"/>
</dbReference>
<evidence type="ECO:0000256" key="5">
    <source>
        <dbReference type="SAM" id="Coils"/>
    </source>
</evidence>